<evidence type="ECO:0000313" key="13">
    <source>
        <dbReference type="EMBL" id="GFO58665.1"/>
    </source>
</evidence>
<dbReference type="Gene3D" id="3.40.50.2300">
    <property type="match status" value="1"/>
</dbReference>
<evidence type="ECO:0000256" key="4">
    <source>
        <dbReference type="ARBA" id="ARBA00022679"/>
    </source>
</evidence>
<dbReference type="CDD" id="cd17574">
    <property type="entry name" value="REC_OmpR"/>
    <property type="match status" value="1"/>
</dbReference>
<evidence type="ECO:0000256" key="8">
    <source>
        <dbReference type="ARBA" id="ARBA00023012"/>
    </source>
</evidence>
<dbReference type="SUPFAM" id="SSF47384">
    <property type="entry name" value="Homodimeric domain of signal transducing histidine kinase"/>
    <property type="match status" value="2"/>
</dbReference>
<sequence length="889" mass="98421">MVLLPDSLFTIAAVNDRYLEVTGTQRDTMVGRGLFQVFPDNPDDPSANGVSDLRSSLERVLRDGVQDTMGIQKYDVPCAEAEGGFRVKYWSPVNTPIPGPDGTVAYVLHYAEDVTEFILSQQQTSDEAARQLGNSRETARIEAEILHRANEVKESNRRLKLAMEELERNKAELTRLNQKLHELDRSKTVFFGNVSHELRTPLTLTLGPLEEILSRTDYPLSPADRNNLSIAHRNALRLLKLVNTLLDFSRIEAGRIQATYRPCDLATLTAQLAGVFRSAIEKGGLELTVDCPPLPEPVFIDLSMWEKIVLNLLSNAFKFTLKGRISVSLRSTGAGARLSVADTGCGIPEGERGNIFQRFHRIEQAKGRAHEGTGIGLSLVDELVRLQGGEISVESEVGRGSSFTVTLPYGSQHLPPDQLGAADAGPSSSPNADPFLEEALRWLPGDEGGLAEELAVSADVARPRLLLADDNADMRDYVQRLMGTWCEIRAVADGEEAWQEICRHRPDLLLTDVMMPRLDGFGLLARLRNDPLTRSLPVIMLSARAGEESRSEGIEAGADDYLVKPFSARELVARVKTNLEMARLREESARAAEHLKAKEEANAHLERLVAERTDELEEHRAELEMQNEELLETYRDLEEETAQRVQAVEHLREKEKLLLQQSRMAAMGDMLFNIAHQWRQPLNVLGLNVQQLGLLYEVGELNQETLDQAIARSLEIIGHLSKTINDFTCFSKPDKDKTVFLVADAVSKTLSLVAAGFEEQRIALTVEVSGEPEIRGYPNEFSQVLLNILMNAMDALVERETRDGRVTLRAVSQDGRAVVIITDNAGGIDPEILPRVFDPFFTTKAQGKGTGIGLFLAKSIVEKSMGGWLKARNTADGAEFTIEVSNGNP</sequence>
<accession>A0A6V8MF88</accession>
<dbReference type="Proteomes" id="UP000556026">
    <property type="component" value="Unassembled WGS sequence"/>
</dbReference>
<dbReference type="SUPFAM" id="SSF52172">
    <property type="entry name" value="CheY-like"/>
    <property type="match status" value="1"/>
</dbReference>
<feature type="coiled-coil region" evidence="10">
    <location>
        <begin position="149"/>
        <end position="186"/>
    </location>
</feature>
<dbReference type="PANTHER" id="PTHR43547:SF2">
    <property type="entry name" value="HYBRID SIGNAL TRANSDUCTION HISTIDINE KINASE C"/>
    <property type="match status" value="1"/>
</dbReference>
<keyword evidence="10" id="KW-0175">Coiled coil</keyword>
<evidence type="ECO:0000313" key="14">
    <source>
        <dbReference type="Proteomes" id="UP000556026"/>
    </source>
</evidence>
<comment type="caution">
    <text evidence="13">The sequence shown here is derived from an EMBL/GenBank/DDBJ whole genome shotgun (WGS) entry which is preliminary data.</text>
</comment>
<dbReference type="FunFam" id="3.30.565.10:FF:000037">
    <property type="entry name" value="Hybrid sensor histidine kinase/response regulator"/>
    <property type="match status" value="1"/>
</dbReference>
<dbReference type="Pfam" id="PF00512">
    <property type="entry name" value="HisKA"/>
    <property type="match status" value="1"/>
</dbReference>
<keyword evidence="8" id="KW-0902">Two-component regulatory system</keyword>
<dbReference type="AlphaFoldDB" id="A0A6V8MF88"/>
<dbReference type="GO" id="GO:0005524">
    <property type="term" value="F:ATP binding"/>
    <property type="evidence" value="ECO:0007669"/>
    <property type="project" value="UniProtKB-KW"/>
</dbReference>
<dbReference type="SMART" id="SM00387">
    <property type="entry name" value="HATPase_c"/>
    <property type="match status" value="2"/>
</dbReference>
<evidence type="ECO:0000256" key="9">
    <source>
        <dbReference type="PROSITE-ProRule" id="PRU00169"/>
    </source>
</evidence>
<dbReference type="EC" id="2.7.13.3" evidence="2"/>
<evidence type="ECO:0000256" key="2">
    <source>
        <dbReference type="ARBA" id="ARBA00012438"/>
    </source>
</evidence>
<dbReference type="InterPro" id="IPR005467">
    <property type="entry name" value="His_kinase_dom"/>
</dbReference>
<dbReference type="SMART" id="SM00448">
    <property type="entry name" value="REC"/>
    <property type="match status" value="1"/>
</dbReference>
<evidence type="ECO:0000256" key="6">
    <source>
        <dbReference type="ARBA" id="ARBA00022777"/>
    </source>
</evidence>
<evidence type="ECO:0000256" key="3">
    <source>
        <dbReference type="ARBA" id="ARBA00022553"/>
    </source>
</evidence>
<dbReference type="Gene3D" id="3.30.450.20">
    <property type="entry name" value="PAS domain"/>
    <property type="match status" value="1"/>
</dbReference>
<reference evidence="14" key="1">
    <citation type="submission" date="2020-06" db="EMBL/GenBank/DDBJ databases">
        <title>Draft genomic sequence of Geomonas sp. Red330.</title>
        <authorList>
            <person name="Itoh H."/>
            <person name="Zhenxing X."/>
            <person name="Ushijima N."/>
            <person name="Masuda Y."/>
            <person name="Shiratori Y."/>
            <person name="Senoo K."/>
        </authorList>
    </citation>
    <scope>NUCLEOTIDE SEQUENCE [LARGE SCALE GENOMIC DNA]</scope>
    <source>
        <strain evidence="14">Red330</strain>
    </source>
</reference>
<dbReference type="Pfam" id="PF00072">
    <property type="entry name" value="Response_reg"/>
    <property type="match status" value="1"/>
</dbReference>
<dbReference type="Pfam" id="PF02518">
    <property type="entry name" value="HATPase_c"/>
    <property type="match status" value="2"/>
</dbReference>
<dbReference type="GO" id="GO:0000155">
    <property type="term" value="F:phosphorelay sensor kinase activity"/>
    <property type="evidence" value="ECO:0007669"/>
    <property type="project" value="InterPro"/>
</dbReference>
<name>A0A6V8MF88_9BACT</name>
<dbReference type="Pfam" id="PF08448">
    <property type="entry name" value="PAS_4"/>
    <property type="match status" value="1"/>
</dbReference>
<evidence type="ECO:0000256" key="7">
    <source>
        <dbReference type="ARBA" id="ARBA00022840"/>
    </source>
</evidence>
<keyword evidence="4" id="KW-0808">Transferase</keyword>
<evidence type="ECO:0000259" key="12">
    <source>
        <dbReference type="PROSITE" id="PS50110"/>
    </source>
</evidence>
<evidence type="ECO:0000256" key="10">
    <source>
        <dbReference type="SAM" id="Coils"/>
    </source>
</evidence>
<dbReference type="PANTHER" id="PTHR43547">
    <property type="entry name" value="TWO-COMPONENT HISTIDINE KINASE"/>
    <property type="match status" value="1"/>
</dbReference>
<evidence type="ECO:0000256" key="5">
    <source>
        <dbReference type="ARBA" id="ARBA00022741"/>
    </source>
</evidence>
<keyword evidence="7" id="KW-0067">ATP-binding</keyword>
<proteinExistence type="predicted"/>
<dbReference type="InterPro" id="IPR011006">
    <property type="entry name" value="CheY-like_superfamily"/>
</dbReference>
<dbReference type="PROSITE" id="PS50110">
    <property type="entry name" value="RESPONSE_REGULATORY"/>
    <property type="match status" value="1"/>
</dbReference>
<dbReference type="Gene3D" id="1.10.287.130">
    <property type="match status" value="2"/>
</dbReference>
<dbReference type="SUPFAM" id="SSF55874">
    <property type="entry name" value="ATPase domain of HSP90 chaperone/DNA topoisomerase II/histidine kinase"/>
    <property type="match status" value="2"/>
</dbReference>
<evidence type="ECO:0000259" key="11">
    <source>
        <dbReference type="PROSITE" id="PS50109"/>
    </source>
</evidence>
<comment type="catalytic activity">
    <reaction evidence="1">
        <text>ATP + protein L-histidine = ADP + protein N-phospho-L-histidine.</text>
        <dbReference type="EC" id="2.7.13.3"/>
    </reaction>
</comment>
<dbReference type="FunFam" id="1.10.287.130:FF:000045">
    <property type="entry name" value="Two-component system sensor histidine kinase/response regulator"/>
    <property type="match status" value="1"/>
</dbReference>
<feature type="coiled-coil region" evidence="10">
    <location>
        <begin position="581"/>
        <end position="643"/>
    </location>
</feature>
<protein>
    <recommendedName>
        <fullName evidence="2">histidine kinase</fullName>
        <ecNumber evidence="2">2.7.13.3</ecNumber>
    </recommendedName>
</protein>
<dbReference type="CDD" id="cd00082">
    <property type="entry name" value="HisKA"/>
    <property type="match status" value="2"/>
</dbReference>
<keyword evidence="14" id="KW-1185">Reference proteome</keyword>
<dbReference type="EMBL" id="BLXX01000002">
    <property type="protein sequence ID" value="GFO58665.1"/>
    <property type="molecule type" value="Genomic_DNA"/>
</dbReference>
<keyword evidence="6" id="KW-0418">Kinase</keyword>
<keyword evidence="3 9" id="KW-0597">Phosphoprotein</keyword>
<dbReference type="SMART" id="SM00388">
    <property type="entry name" value="HisKA"/>
    <property type="match status" value="2"/>
</dbReference>
<dbReference type="Gene3D" id="3.30.565.10">
    <property type="entry name" value="Histidine kinase-like ATPase, C-terminal domain"/>
    <property type="match status" value="2"/>
</dbReference>
<dbReference type="InterPro" id="IPR001789">
    <property type="entry name" value="Sig_transdc_resp-reg_receiver"/>
</dbReference>
<dbReference type="InterPro" id="IPR003661">
    <property type="entry name" value="HisK_dim/P_dom"/>
</dbReference>
<feature type="domain" description="Histidine kinase" evidence="11">
    <location>
        <begin position="673"/>
        <end position="888"/>
    </location>
</feature>
<organism evidence="13 14">
    <name type="scientific">Geomonas silvestris</name>
    <dbReference type="NCBI Taxonomy" id="2740184"/>
    <lineage>
        <taxon>Bacteria</taxon>
        <taxon>Pseudomonadati</taxon>
        <taxon>Thermodesulfobacteriota</taxon>
        <taxon>Desulfuromonadia</taxon>
        <taxon>Geobacterales</taxon>
        <taxon>Geobacteraceae</taxon>
        <taxon>Geomonas</taxon>
    </lineage>
</organism>
<feature type="domain" description="Histidine kinase" evidence="11">
    <location>
        <begin position="193"/>
        <end position="411"/>
    </location>
</feature>
<feature type="modified residue" description="4-aspartylphosphate" evidence="9">
    <location>
        <position position="512"/>
    </location>
</feature>
<gene>
    <name evidence="13" type="ORF">GMST_09900</name>
</gene>
<dbReference type="InterPro" id="IPR003594">
    <property type="entry name" value="HATPase_dom"/>
</dbReference>
<evidence type="ECO:0000256" key="1">
    <source>
        <dbReference type="ARBA" id="ARBA00000085"/>
    </source>
</evidence>
<dbReference type="InterPro" id="IPR004358">
    <property type="entry name" value="Sig_transdc_His_kin-like_C"/>
</dbReference>
<dbReference type="PROSITE" id="PS50109">
    <property type="entry name" value="HIS_KIN"/>
    <property type="match status" value="2"/>
</dbReference>
<feature type="domain" description="Response regulatory" evidence="12">
    <location>
        <begin position="464"/>
        <end position="579"/>
    </location>
</feature>
<dbReference type="PRINTS" id="PR00344">
    <property type="entry name" value="BCTRLSENSOR"/>
</dbReference>
<dbReference type="InterPro" id="IPR036890">
    <property type="entry name" value="HATPase_C_sf"/>
</dbReference>
<dbReference type="InterPro" id="IPR036097">
    <property type="entry name" value="HisK_dim/P_sf"/>
</dbReference>
<dbReference type="InterPro" id="IPR013656">
    <property type="entry name" value="PAS_4"/>
</dbReference>
<keyword evidence="5" id="KW-0547">Nucleotide-binding</keyword>